<dbReference type="AlphaFoldDB" id="A0A9X8GRS0"/>
<reference evidence="1 2" key="1">
    <citation type="submission" date="2018-09" db="EMBL/GenBank/DDBJ databases">
        <title>Acidovorax cavernicola nov. sp. isolated from Gruta de las Maravillas (Aracena, Spain).</title>
        <authorList>
            <person name="Jurado V."/>
            <person name="Gutierrez-Patricio S."/>
            <person name="Gonzalez-Pimentel J.L."/>
            <person name="Miller A.Z."/>
            <person name="Laiz L."/>
            <person name="Saiz-Jimenez C."/>
        </authorList>
    </citation>
    <scope>NUCLEOTIDE SEQUENCE [LARGE SCALE GENOMIC DNA]</scope>
    <source>
        <strain evidence="1 2">1011MAR4D40.2</strain>
    </source>
</reference>
<evidence type="ECO:0000313" key="2">
    <source>
        <dbReference type="Proteomes" id="UP000265619"/>
    </source>
</evidence>
<keyword evidence="2" id="KW-1185">Reference proteome</keyword>
<sequence length="144" mass="15705">MYLPTLGETVFDFTCAEGPKKCLVMLGVASHPNAGFLDPDKVTTANAIEQLFLDLFDEPQAVLVDEKNDVVGADRLKQTYIVSLSGTEPASGLYRKGLSWFTDNKRTWAMLITVPDDNQAQEAAENARSLALGLIQSTRTSHGN</sequence>
<comment type="caution">
    <text evidence="1">The sequence shown here is derived from an EMBL/GenBank/DDBJ whole genome shotgun (WGS) entry which is preliminary data.</text>
</comment>
<accession>A0A9X8GRS0</accession>
<protein>
    <submittedName>
        <fullName evidence="1">Uncharacterized protein</fullName>
    </submittedName>
</protein>
<name>A0A9X8GRS0_9BURK</name>
<proteinExistence type="predicted"/>
<dbReference type="EMBL" id="QXMN01000180">
    <property type="protein sequence ID" value="RIX71197.1"/>
    <property type="molecule type" value="Genomic_DNA"/>
</dbReference>
<dbReference type="Proteomes" id="UP000265619">
    <property type="component" value="Unassembled WGS sequence"/>
</dbReference>
<gene>
    <name evidence="1" type="ORF">D3H34_32265</name>
</gene>
<organism evidence="1 2">
    <name type="scientific">Acidovorax cavernicola</name>
    <dbReference type="NCBI Taxonomy" id="1675792"/>
    <lineage>
        <taxon>Bacteria</taxon>
        <taxon>Pseudomonadati</taxon>
        <taxon>Pseudomonadota</taxon>
        <taxon>Betaproteobacteria</taxon>
        <taxon>Burkholderiales</taxon>
        <taxon>Comamonadaceae</taxon>
        <taxon>Acidovorax</taxon>
    </lineage>
</organism>
<evidence type="ECO:0000313" key="1">
    <source>
        <dbReference type="EMBL" id="RIX71197.1"/>
    </source>
</evidence>